<reference evidence="1" key="2">
    <citation type="journal article" date="2008" name="Genome Biol.">
        <title>Improved genome assembly and evidence-based global gene model set for the chordate Ciona intestinalis: new insight into intron and operon populations.</title>
        <authorList>
            <person name="Satou Y."/>
            <person name="Mineta K."/>
            <person name="Ogasawara M."/>
            <person name="Sasakura Y."/>
            <person name="Shoguchi E."/>
            <person name="Ueno K."/>
            <person name="Yamada L."/>
            <person name="Matsumoto J."/>
            <person name="Wasserscheid J."/>
            <person name="Dewar K."/>
            <person name="Wiley G.B."/>
            <person name="Macmil S.L."/>
            <person name="Roe B.A."/>
            <person name="Zeller R.W."/>
            <person name="Hastings K.E."/>
            <person name="Lemaire P."/>
            <person name="Lindquist E."/>
            <person name="Endo T."/>
            <person name="Hotta K."/>
            <person name="Inaba K."/>
        </authorList>
    </citation>
    <scope>NUCLEOTIDE SEQUENCE [LARGE SCALE GENOMIC DNA]</scope>
    <source>
        <strain evidence="1">wild type</strain>
    </source>
</reference>
<dbReference type="HOGENOM" id="CLU_3410572_0_0_1"/>
<sequence>MEARSVELLECKEEHFKTFVTGQELETPP</sequence>
<evidence type="ECO:0000313" key="2">
    <source>
        <dbReference type="Proteomes" id="UP000008144"/>
    </source>
</evidence>
<name>H2XWG6_CIOIN</name>
<dbReference type="EMBL" id="EAAA01002866">
    <property type="status" value="NOT_ANNOTATED_CDS"/>
    <property type="molecule type" value="Genomic_DNA"/>
</dbReference>
<evidence type="ECO:0000313" key="1">
    <source>
        <dbReference type="Ensembl" id="ENSCINP00000034000.1"/>
    </source>
</evidence>
<reference evidence="2" key="1">
    <citation type="journal article" date="2002" name="Science">
        <title>The draft genome of Ciona intestinalis: insights into chordate and vertebrate origins.</title>
        <authorList>
            <person name="Dehal P."/>
            <person name="Satou Y."/>
            <person name="Campbell R.K."/>
            <person name="Chapman J."/>
            <person name="Degnan B."/>
            <person name="De Tomaso A."/>
            <person name="Davidson B."/>
            <person name="Di Gregorio A."/>
            <person name="Gelpke M."/>
            <person name="Goodstein D.M."/>
            <person name="Harafuji N."/>
            <person name="Hastings K.E."/>
            <person name="Ho I."/>
            <person name="Hotta K."/>
            <person name="Huang W."/>
            <person name="Kawashima T."/>
            <person name="Lemaire P."/>
            <person name="Martinez D."/>
            <person name="Meinertzhagen I.A."/>
            <person name="Necula S."/>
            <person name="Nonaka M."/>
            <person name="Putnam N."/>
            <person name="Rash S."/>
            <person name="Saiga H."/>
            <person name="Satake M."/>
            <person name="Terry A."/>
            <person name="Yamada L."/>
            <person name="Wang H.G."/>
            <person name="Awazu S."/>
            <person name="Azumi K."/>
            <person name="Boore J."/>
            <person name="Branno M."/>
            <person name="Chin-Bow S."/>
            <person name="DeSantis R."/>
            <person name="Doyle S."/>
            <person name="Francino P."/>
            <person name="Keys D.N."/>
            <person name="Haga S."/>
            <person name="Hayashi H."/>
            <person name="Hino K."/>
            <person name="Imai K.S."/>
            <person name="Inaba K."/>
            <person name="Kano S."/>
            <person name="Kobayashi K."/>
            <person name="Kobayashi M."/>
            <person name="Lee B.I."/>
            <person name="Makabe K.W."/>
            <person name="Manohar C."/>
            <person name="Matassi G."/>
            <person name="Medina M."/>
            <person name="Mochizuki Y."/>
            <person name="Mount S."/>
            <person name="Morishita T."/>
            <person name="Miura S."/>
            <person name="Nakayama A."/>
            <person name="Nishizaka S."/>
            <person name="Nomoto H."/>
            <person name="Ohta F."/>
            <person name="Oishi K."/>
            <person name="Rigoutsos I."/>
            <person name="Sano M."/>
            <person name="Sasaki A."/>
            <person name="Sasakura Y."/>
            <person name="Shoguchi E."/>
            <person name="Shin-i T."/>
            <person name="Spagnuolo A."/>
            <person name="Stainier D."/>
            <person name="Suzuki M.M."/>
            <person name="Tassy O."/>
            <person name="Takatori N."/>
            <person name="Tokuoka M."/>
            <person name="Yagi K."/>
            <person name="Yoshizaki F."/>
            <person name="Wada S."/>
            <person name="Zhang C."/>
            <person name="Hyatt P.D."/>
            <person name="Larimer F."/>
            <person name="Detter C."/>
            <person name="Doggett N."/>
            <person name="Glavina T."/>
            <person name="Hawkins T."/>
            <person name="Richardson P."/>
            <person name="Lucas S."/>
            <person name="Kohara Y."/>
            <person name="Levine M."/>
            <person name="Satoh N."/>
            <person name="Rokhsar D.S."/>
        </authorList>
    </citation>
    <scope>NUCLEOTIDE SEQUENCE [LARGE SCALE GENOMIC DNA]</scope>
</reference>
<dbReference type="Proteomes" id="UP000008144">
    <property type="component" value="Chromosome 9"/>
</dbReference>
<dbReference type="InParanoid" id="H2XWG6"/>
<organism evidence="1 2">
    <name type="scientific">Ciona intestinalis</name>
    <name type="common">Transparent sea squirt</name>
    <name type="synonym">Ascidia intestinalis</name>
    <dbReference type="NCBI Taxonomy" id="7719"/>
    <lineage>
        <taxon>Eukaryota</taxon>
        <taxon>Metazoa</taxon>
        <taxon>Chordata</taxon>
        <taxon>Tunicata</taxon>
        <taxon>Ascidiacea</taxon>
        <taxon>Phlebobranchia</taxon>
        <taxon>Cionidae</taxon>
        <taxon>Ciona</taxon>
    </lineage>
</organism>
<reference evidence="1" key="4">
    <citation type="submission" date="2025-09" db="UniProtKB">
        <authorList>
            <consortium name="Ensembl"/>
        </authorList>
    </citation>
    <scope>IDENTIFICATION</scope>
</reference>
<dbReference type="AlphaFoldDB" id="H2XWG6"/>
<keyword evidence="2" id="KW-1185">Reference proteome</keyword>
<proteinExistence type="predicted"/>
<dbReference type="Ensembl" id="ENSCINT00000033096.1">
    <property type="protein sequence ID" value="ENSCINP00000034000.1"/>
    <property type="gene ID" value="ENSCING00000018172.1"/>
</dbReference>
<accession>H2XWG6</accession>
<reference evidence="1" key="3">
    <citation type="submission" date="2025-08" db="UniProtKB">
        <authorList>
            <consortium name="Ensembl"/>
        </authorList>
    </citation>
    <scope>IDENTIFICATION</scope>
</reference>
<protein>
    <submittedName>
        <fullName evidence="1">Uncharacterized protein</fullName>
    </submittedName>
</protein>